<dbReference type="Gene3D" id="1.10.287.1060">
    <property type="entry name" value="ESAT-6-like"/>
    <property type="match status" value="1"/>
</dbReference>
<dbReference type="EMBL" id="JAENJH010000012">
    <property type="protein sequence ID" value="MBK1788842.1"/>
    <property type="molecule type" value="Genomic_DNA"/>
</dbReference>
<gene>
    <name evidence="1" type="ORF">JHE00_31320</name>
</gene>
<organism evidence="1 2">
    <name type="scientific">Prauserella cavernicola</name>
    <dbReference type="NCBI Taxonomy" id="2800127"/>
    <lineage>
        <taxon>Bacteria</taxon>
        <taxon>Bacillati</taxon>
        <taxon>Actinomycetota</taxon>
        <taxon>Actinomycetes</taxon>
        <taxon>Pseudonocardiales</taxon>
        <taxon>Pseudonocardiaceae</taxon>
        <taxon>Prauserella</taxon>
    </lineage>
</organism>
<evidence type="ECO:0008006" key="3">
    <source>
        <dbReference type="Google" id="ProtNLM"/>
    </source>
</evidence>
<keyword evidence="2" id="KW-1185">Reference proteome</keyword>
<evidence type="ECO:0000313" key="1">
    <source>
        <dbReference type="EMBL" id="MBK1788842.1"/>
    </source>
</evidence>
<proteinExistence type="predicted"/>
<dbReference type="InterPro" id="IPR036689">
    <property type="entry name" value="ESAT-6-like_sf"/>
</dbReference>
<comment type="caution">
    <text evidence="1">The sequence shown here is derived from an EMBL/GenBank/DDBJ whole genome shotgun (WGS) entry which is preliminary data.</text>
</comment>
<name>A0A934QV69_9PSEU</name>
<dbReference type="SUPFAM" id="SSF140453">
    <property type="entry name" value="EsxAB dimer-like"/>
    <property type="match status" value="1"/>
</dbReference>
<protein>
    <recommendedName>
        <fullName evidence="3">WXG100 family type VII secretion target</fullName>
    </recommendedName>
</protein>
<dbReference type="RefSeq" id="WP_200325176.1">
    <property type="nucleotide sequence ID" value="NZ_JAENJH010000012.1"/>
</dbReference>
<evidence type="ECO:0000313" key="2">
    <source>
        <dbReference type="Proteomes" id="UP000635245"/>
    </source>
</evidence>
<sequence>MSGEGPGFEVDAERLGAHAAEFEGLADRAARIVADLRGSLDATPAPWGSDEVGRSFAGAHDGPAGEALGGLGELAGGLGDMGTRLASAAGAYSTADADAAGDLSDAGSAG</sequence>
<dbReference type="Proteomes" id="UP000635245">
    <property type="component" value="Unassembled WGS sequence"/>
</dbReference>
<accession>A0A934QV69</accession>
<dbReference type="AlphaFoldDB" id="A0A934QV69"/>
<reference evidence="1" key="1">
    <citation type="submission" date="2020-12" db="EMBL/GenBank/DDBJ databases">
        <title>Prauserella sp. ASG 168, a novel actinomycete isolated from cave rock.</title>
        <authorList>
            <person name="Suriyachadkun C."/>
        </authorList>
    </citation>
    <scope>NUCLEOTIDE SEQUENCE</scope>
    <source>
        <strain evidence="1">ASG 168</strain>
    </source>
</reference>